<feature type="compositionally biased region" description="Acidic residues" evidence="1">
    <location>
        <begin position="107"/>
        <end position="117"/>
    </location>
</feature>
<evidence type="ECO:0000256" key="1">
    <source>
        <dbReference type="SAM" id="MobiDB-lite"/>
    </source>
</evidence>
<sequence>MYVADTLKSGVLNMKVTGRSCRERTAELLKVFRKNELISIRTSGASEEELSELKVLLTNVAKLEEAKPTKQLKTLYSTKDRNEAEAIRKSVLEGVEGLETRDLVDPVSEEQESEEESDWHTDVNRKRKCDDLDDFDFSYKTSKPTSSKSKAETKAKEVEIKREAKQKEYEIERMKAEAEIENQKKMMEILTKLVMEKKQ</sequence>
<dbReference type="AlphaFoldDB" id="A0A9Q0S2W2"/>
<organism evidence="2 3">
    <name type="scientific">Pseudolycoriella hygida</name>
    <dbReference type="NCBI Taxonomy" id="35572"/>
    <lineage>
        <taxon>Eukaryota</taxon>
        <taxon>Metazoa</taxon>
        <taxon>Ecdysozoa</taxon>
        <taxon>Arthropoda</taxon>
        <taxon>Hexapoda</taxon>
        <taxon>Insecta</taxon>
        <taxon>Pterygota</taxon>
        <taxon>Neoptera</taxon>
        <taxon>Endopterygota</taxon>
        <taxon>Diptera</taxon>
        <taxon>Nematocera</taxon>
        <taxon>Sciaroidea</taxon>
        <taxon>Sciaridae</taxon>
        <taxon>Pseudolycoriella</taxon>
    </lineage>
</organism>
<protein>
    <submittedName>
        <fullName evidence="2">Uncharacterized protein</fullName>
    </submittedName>
</protein>
<dbReference type="EMBL" id="WJQU01000002">
    <property type="protein sequence ID" value="KAJ6642644.1"/>
    <property type="molecule type" value="Genomic_DNA"/>
</dbReference>
<proteinExistence type="predicted"/>
<name>A0A9Q0S2W2_9DIPT</name>
<evidence type="ECO:0000313" key="2">
    <source>
        <dbReference type="EMBL" id="KAJ6642644.1"/>
    </source>
</evidence>
<keyword evidence="3" id="KW-1185">Reference proteome</keyword>
<comment type="caution">
    <text evidence="2">The sequence shown here is derived from an EMBL/GenBank/DDBJ whole genome shotgun (WGS) entry which is preliminary data.</text>
</comment>
<reference evidence="2" key="1">
    <citation type="submission" date="2022-07" db="EMBL/GenBank/DDBJ databases">
        <authorList>
            <person name="Trinca V."/>
            <person name="Uliana J.V.C."/>
            <person name="Torres T.T."/>
            <person name="Ward R.J."/>
            <person name="Monesi N."/>
        </authorList>
    </citation>
    <scope>NUCLEOTIDE SEQUENCE</scope>
    <source>
        <strain evidence="2">HSMRA1968</strain>
        <tissue evidence="2">Whole embryos</tissue>
    </source>
</reference>
<feature type="region of interest" description="Disordered" evidence="1">
    <location>
        <begin position="136"/>
        <end position="164"/>
    </location>
</feature>
<feature type="region of interest" description="Disordered" evidence="1">
    <location>
        <begin position="100"/>
        <end position="124"/>
    </location>
</feature>
<feature type="compositionally biased region" description="Basic and acidic residues" evidence="1">
    <location>
        <begin position="149"/>
        <end position="164"/>
    </location>
</feature>
<dbReference type="Proteomes" id="UP001151699">
    <property type="component" value="Chromosome B"/>
</dbReference>
<evidence type="ECO:0000313" key="3">
    <source>
        <dbReference type="Proteomes" id="UP001151699"/>
    </source>
</evidence>
<gene>
    <name evidence="2" type="ORF">Bhyg_07597</name>
</gene>
<accession>A0A9Q0S2W2</accession>